<organism evidence="5 6">
    <name type="scientific">candidate division WWE3 bacterium CG06_land_8_20_14_3_00_42_16</name>
    <dbReference type="NCBI Taxonomy" id="1975083"/>
    <lineage>
        <taxon>Bacteria</taxon>
        <taxon>Katanobacteria</taxon>
    </lineage>
</organism>
<dbReference type="Gene3D" id="2.40.50.140">
    <property type="entry name" value="Nucleic acid-binding proteins"/>
    <property type="match status" value="4"/>
</dbReference>
<dbReference type="Proteomes" id="UP000229916">
    <property type="component" value="Unassembled WGS sequence"/>
</dbReference>
<dbReference type="PANTHER" id="PTHR10724:SF7">
    <property type="entry name" value="SMALL RIBOSOMAL SUBUNIT PROTEIN BS1C"/>
    <property type="match status" value="1"/>
</dbReference>
<feature type="domain" description="S1 motif" evidence="4">
    <location>
        <begin position="200"/>
        <end position="268"/>
    </location>
</feature>
<dbReference type="GO" id="GO:0006412">
    <property type="term" value="P:translation"/>
    <property type="evidence" value="ECO:0007669"/>
    <property type="project" value="TreeGrafter"/>
</dbReference>
<dbReference type="PROSITE" id="PS50126">
    <property type="entry name" value="S1"/>
    <property type="match status" value="4"/>
</dbReference>
<dbReference type="InterPro" id="IPR012340">
    <property type="entry name" value="NA-bd_OB-fold"/>
</dbReference>
<dbReference type="PANTHER" id="PTHR10724">
    <property type="entry name" value="30S RIBOSOMAL PROTEIN S1"/>
    <property type="match status" value="1"/>
</dbReference>
<proteinExistence type="inferred from homology"/>
<keyword evidence="2 5" id="KW-0689">Ribosomal protein</keyword>
<dbReference type="GO" id="GO:0003729">
    <property type="term" value="F:mRNA binding"/>
    <property type="evidence" value="ECO:0007669"/>
    <property type="project" value="TreeGrafter"/>
</dbReference>
<name>A0A2M7AP25_UNCKA</name>
<dbReference type="EMBL" id="PEWD01000027">
    <property type="protein sequence ID" value="PIU69138.1"/>
    <property type="molecule type" value="Genomic_DNA"/>
</dbReference>
<evidence type="ECO:0000256" key="2">
    <source>
        <dbReference type="ARBA" id="ARBA00022980"/>
    </source>
</evidence>
<feature type="domain" description="S1 motif" evidence="4">
    <location>
        <begin position="103"/>
        <end position="179"/>
    </location>
</feature>
<accession>A0A2M7AP25</accession>
<keyword evidence="3" id="KW-0687">Ribonucleoprotein</keyword>
<comment type="similarity">
    <text evidence="1">Belongs to the bacterial ribosomal protein bS1 family.</text>
</comment>
<reference evidence="6" key="1">
    <citation type="submission" date="2017-09" db="EMBL/GenBank/DDBJ databases">
        <title>Depth-based differentiation of microbial function through sediment-hosted aquifers and enrichment of novel symbionts in the deep terrestrial subsurface.</title>
        <authorList>
            <person name="Probst A.J."/>
            <person name="Ladd B."/>
            <person name="Jarett J.K."/>
            <person name="Geller-Mcgrath D.E."/>
            <person name="Sieber C.M.K."/>
            <person name="Emerson J.B."/>
            <person name="Anantharaman K."/>
            <person name="Thomas B.C."/>
            <person name="Malmstrom R."/>
            <person name="Stieglmeier M."/>
            <person name="Klingl A."/>
            <person name="Woyke T."/>
            <person name="Ryan C.M."/>
            <person name="Banfield J.F."/>
        </authorList>
    </citation>
    <scope>NUCLEOTIDE SEQUENCE [LARGE SCALE GENOMIC DNA]</scope>
</reference>
<comment type="caution">
    <text evidence="5">The sequence shown here is derived from an EMBL/GenBank/DDBJ whole genome shotgun (WGS) entry which is preliminary data.</text>
</comment>
<dbReference type="GO" id="GO:0005840">
    <property type="term" value="C:ribosome"/>
    <property type="evidence" value="ECO:0007669"/>
    <property type="project" value="UniProtKB-KW"/>
</dbReference>
<feature type="domain" description="S1 motif" evidence="4">
    <location>
        <begin position="18"/>
        <end position="85"/>
    </location>
</feature>
<evidence type="ECO:0000259" key="4">
    <source>
        <dbReference type="PROSITE" id="PS50126"/>
    </source>
</evidence>
<dbReference type="SUPFAM" id="SSF50249">
    <property type="entry name" value="Nucleic acid-binding proteins"/>
    <property type="match status" value="4"/>
</dbReference>
<sequence>MEEALSDPKNLPRRLKKSSVLEGKIMRITAAEVWVDLGSKAEGVILGKELKDESDLLQTIKIGDSILVSVIQVENEHGQVVLSVKKAGMERKWRALEDKAEKREPVEVKVNEFNKGGLLVEYLGIRGFLPASQIASQRLVTTSGTTDIQATLEGLIGKKITVKVVELNRKENKLIFSEKAATGGPVFQYNEGLLDKIQKNDKVKGRVTRIVPFGILVDLGGIEGLVHISEVSWDRLKKPEDLVHVGEEIEVLVLDKDEKNRRIHLTIKRLLEDPWSQVSEKYKVGQEVSGFITRLTAFGDFVRLEEGIDGLIYSTQLAESGKEFKVGDRGNFRILSLDVSSKRMNLLPL</sequence>
<dbReference type="InterPro" id="IPR050437">
    <property type="entry name" value="Ribos_protein_bS1-like"/>
</dbReference>
<protein>
    <submittedName>
        <fullName evidence="5">30S ribosomal protein S1</fullName>
    </submittedName>
</protein>
<dbReference type="GO" id="GO:0003735">
    <property type="term" value="F:structural constituent of ribosome"/>
    <property type="evidence" value="ECO:0007669"/>
    <property type="project" value="TreeGrafter"/>
</dbReference>
<dbReference type="PRINTS" id="PR00681">
    <property type="entry name" value="RIBOSOMALS1"/>
</dbReference>
<dbReference type="AlphaFoldDB" id="A0A2M7AP25"/>
<evidence type="ECO:0000313" key="5">
    <source>
        <dbReference type="EMBL" id="PIU69138.1"/>
    </source>
</evidence>
<dbReference type="SMART" id="SM00316">
    <property type="entry name" value="S1"/>
    <property type="match status" value="4"/>
</dbReference>
<evidence type="ECO:0000256" key="3">
    <source>
        <dbReference type="ARBA" id="ARBA00023274"/>
    </source>
</evidence>
<dbReference type="InterPro" id="IPR035104">
    <property type="entry name" value="Ribosomal_protein_S1-like"/>
</dbReference>
<feature type="domain" description="S1 motif" evidence="4">
    <location>
        <begin position="285"/>
        <end position="349"/>
    </location>
</feature>
<dbReference type="Pfam" id="PF00575">
    <property type="entry name" value="S1"/>
    <property type="match status" value="4"/>
</dbReference>
<evidence type="ECO:0000313" key="6">
    <source>
        <dbReference type="Proteomes" id="UP000229916"/>
    </source>
</evidence>
<dbReference type="InterPro" id="IPR003029">
    <property type="entry name" value="S1_domain"/>
</dbReference>
<dbReference type="CDD" id="cd04465">
    <property type="entry name" value="S1_RPS1_repeat_ec2_hs2"/>
    <property type="match status" value="1"/>
</dbReference>
<evidence type="ECO:0000256" key="1">
    <source>
        <dbReference type="ARBA" id="ARBA00006767"/>
    </source>
</evidence>
<gene>
    <name evidence="5" type="ORF">COS81_01255</name>
</gene>